<dbReference type="PROSITE" id="PS50280">
    <property type="entry name" value="SET"/>
    <property type="match status" value="1"/>
</dbReference>
<evidence type="ECO:0000256" key="21">
    <source>
        <dbReference type="SAM" id="MobiDB-lite"/>
    </source>
</evidence>
<evidence type="ECO:0000256" key="6">
    <source>
        <dbReference type="ARBA" id="ARBA00022691"/>
    </source>
</evidence>
<keyword evidence="16" id="KW-0539">Nucleus</keyword>
<dbReference type="GeneID" id="108233381"/>
<proteinExistence type="inferred from homology"/>
<dbReference type="GO" id="GO:0045165">
    <property type="term" value="P:cell fate commitment"/>
    <property type="evidence" value="ECO:0007669"/>
    <property type="project" value="UniProtKB-UniRule"/>
</dbReference>
<protein>
    <recommendedName>
        <fullName evidence="18 19">PR domain zinc finger protein 1</fullName>
        <ecNumber evidence="19">2.1.1.-</ecNumber>
    </recommendedName>
</protein>
<dbReference type="Pfam" id="PF00096">
    <property type="entry name" value="zf-C2H2"/>
    <property type="match status" value="3"/>
</dbReference>
<dbReference type="Gene3D" id="3.30.160.60">
    <property type="entry name" value="Classic Zinc Finger"/>
    <property type="match status" value="4"/>
</dbReference>
<comment type="subunit">
    <text evidence="17">Interacts with PRMT5. Interacts with FBXO10. Interacts with FBXO11. Interacts with multiple nuclear sumoylation E3 ligases, including CBX4, PIAS1, PIAS2, PIAS3, PIAS4, PML and RNF4, but not RANBP2. Interacts with LDB1, SMARCD3 and SMARCC1. Interacts with EEIG1; following TNFSF11/RANKL stimulation in bone marrow-derived macrophages, the interaction promotes the binding of PRDM1/BLIMP1 to the gene promoter of IRF8.</text>
</comment>
<feature type="domain" description="C2H2-type" evidence="22">
    <location>
        <begin position="594"/>
        <end position="621"/>
    </location>
</feature>
<dbReference type="FunFam" id="3.30.160.60:FF:000211">
    <property type="entry name" value="PR domain zinc finger protein 1"/>
    <property type="match status" value="1"/>
</dbReference>
<dbReference type="InterPro" id="IPR001214">
    <property type="entry name" value="SET_dom"/>
</dbReference>
<keyword evidence="6" id="KW-0949">S-adenosyl-L-methionine</keyword>
<evidence type="ECO:0000256" key="9">
    <source>
        <dbReference type="ARBA" id="ARBA00022771"/>
    </source>
</evidence>
<dbReference type="SUPFAM" id="SSF57667">
    <property type="entry name" value="beta-beta-alpha zinc fingers"/>
    <property type="match status" value="3"/>
</dbReference>
<keyword evidence="13" id="KW-0238">DNA-binding</keyword>
<keyword evidence="4" id="KW-0489">Methyltransferase</keyword>
<dbReference type="InterPro" id="IPR044413">
    <property type="entry name" value="PRDM1_PR-SET"/>
</dbReference>
<dbReference type="GO" id="GO:0005737">
    <property type="term" value="C:cytoplasm"/>
    <property type="evidence" value="ECO:0007669"/>
    <property type="project" value="UniProtKB-SubCell"/>
</dbReference>
<evidence type="ECO:0000256" key="7">
    <source>
        <dbReference type="ARBA" id="ARBA00022723"/>
    </source>
</evidence>
<dbReference type="GO" id="GO:0045087">
    <property type="term" value="P:innate immune response"/>
    <property type="evidence" value="ECO:0007669"/>
    <property type="project" value="UniProtKB-KW"/>
</dbReference>
<accession>A0A3Q3AZ39</accession>
<dbReference type="GO" id="GO:0001227">
    <property type="term" value="F:DNA-binding transcription repressor activity, RNA polymerase II-specific"/>
    <property type="evidence" value="ECO:0007669"/>
    <property type="project" value="InterPro"/>
</dbReference>
<dbReference type="InterPro" id="IPR013087">
    <property type="entry name" value="Znf_C2H2_type"/>
</dbReference>
<dbReference type="GO" id="GO:0000978">
    <property type="term" value="F:RNA polymerase II cis-regulatory region sequence-specific DNA binding"/>
    <property type="evidence" value="ECO:0007669"/>
    <property type="project" value="TreeGrafter"/>
</dbReference>
<dbReference type="PROSITE" id="PS00028">
    <property type="entry name" value="ZINC_FINGER_C2H2_1"/>
    <property type="match status" value="4"/>
</dbReference>
<evidence type="ECO:0000259" key="22">
    <source>
        <dbReference type="PROSITE" id="PS50157"/>
    </source>
</evidence>
<dbReference type="InterPro" id="IPR036236">
    <property type="entry name" value="Znf_C2H2_sf"/>
</dbReference>
<evidence type="ECO:0000256" key="4">
    <source>
        <dbReference type="ARBA" id="ARBA00022603"/>
    </source>
</evidence>
<dbReference type="CDD" id="cd19187">
    <property type="entry name" value="PR-SET_PRDM1"/>
    <property type="match status" value="1"/>
</dbReference>
<dbReference type="OMA" id="ECTTDML"/>
<dbReference type="GeneTree" id="ENSGT00940000154798"/>
<reference evidence="24" key="1">
    <citation type="submission" date="2025-08" db="UniProtKB">
        <authorList>
            <consortium name="Ensembl"/>
        </authorList>
    </citation>
    <scope>IDENTIFICATION</scope>
</reference>
<keyword evidence="1" id="KW-0678">Repressor</keyword>
<dbReference type="InterPro" id="IPR046341">
    <property type="entry name" value="SET_dom_sf"/>
</dbReference>
<dbReference type="PIRSF" id="PIRSF013212">
    <property type="entry name" value="PRDM1"/>
    <property type="match status" value="1"/>
</dbReference>
<comment type="subcellular location">
    <subcellularLocation>
        <location evidence="19">Nucleus</location>
    </subcellularLocation>
    <subcellularLocation>
        <location evidence="19">Cytoplasm</location>
    </subcellularLocation>
</comment>
<name>A0A3Q3AZ39_KRYMA</name>
<feature type="domain" description="C2H2-type" evidence="22">
    <location>
        <begin position="622"/>
        <end position="649"/>
    </location>
</feature>
<dbReference type="FunFam" id="3.30.160.60:FF:000132">
    <property type="entry name" value="PR domain zinc finger protein 1"/>
    <property type="match status" value="1"/>
</dbReference>
<dbReference type="CTD" id="100150534"/>
<keyword evidence="7" id="KW-0479">Metal-binding</keyword>
<dbReference type="Gene3D" id="2.170.270.10">
    <property type="entry name" value="SET domain"/>
    <property type="match status" value="1"/>
</dbReference>
<reference evidence="24" key="2">
    <citation type="submission" date="2025-09" db="UniProtKB">
        <authorList>
            <consortium name="Ensembl"/>
        </authorList>
    </citation>
    <scope>IDENTIFICATION</scope>
</reference>
<feature type="domain" description="C2H2-type" evidence="22">
    <location>
        <begin position="566"/>
        <end position="593"/>
    </location>
</feature>
<evidence type="ECO:0000256" key="12">
    <source>
        <dbReference type="ARBA" id="ARBA00023015"/>
    </source>
</evidence>
<evidence type="ECO:0000256" key="18">
    <source>
        <dbReference type="ARBA" id="ARBA00067594"/>
    </source>
</evidence>
<evidence type="ECO:0000256" key="5">
    <source>
        <dbReference type="ARBA" id="ARBA00022679"/>
    </source>
</evidence>
<evidence type="ECO:0000313" key="24">
    <source>
        <dbReference type="Ensembl" id="ENSKMAP00000021861.1"/>
    </source>
</evidence>
<dbReference type="STRING" id="37003.ENSKMAP00000021861"/>
<evidence type="ECO:0000256" key="20">
    <source>
        <dbReference type="PROSITE-ProRule" id="PRU00042"/>
    </source>
</evidence>
<dbReference type="PANTHER" id="PTHR16515">
    <property type="entry name" value="PR DOMAIN ZINC FINGER PROTEIN"/>
    <property type="match status" value="1"/>
</dbReference>
<evidence type="ECO:0000256" key="17">
    <source>
        <dbReference type="ARBA" id="ARBA00063130"/>
    </source>
</evidence>
<dbReference type="GO" id="GO:0032259">
    <property type="term" value="P:methylation"/>
    <property type="evidence" value="ECO:0007669"/>
    <property type="project" value="UniProtKB-KW"/>
</dbReference>
<evidence type="ECO:0000256" key="13">
    <source>
        <dbReference type="ARBA" id="ARBA00023125"/>
    </source>
</evidence>
<keyword evidence="11" id="KW-0391">Immunity</keyword>
<dbReference type="FunFam" id="3.30.160.60:FF:000748">
    <property type="entry name" value="PR domain zinc finger protein"/>
    <property type="match status" value="1"/>
</dbReference>
<keyword evidence="9 20" id="KW-0863">Zinc-finger</keyword>
<dbReference type="RefSeq" id="XP_017267289.1">
    <property type="nucleotide sequence ID" value="XM_017411800.1"/>
</dbReference>
<evidence type="ECO:0000256" key="11">
    <source>
        <dbReference type="ARBA" id="ARBA00022859"/>
    </source>
</evidence>
<dbReference type="PROSITE" id="PS50157">
    <property type="entry name" value="ZINC_FINGER_C2H2_2"/>
    <property type="match status" value="4"/>
</dbReference>
<dbReference type="FunFam" id="2.170.270.10:FF:000019">
    <property type="entry name" value="PR domain zinc finger protein 1"/>
    <property type="match status" value="1"/>
</dbReference>
<evidence type="ECO:0000256" key="19">
    <source>
        <dbReference type="PIRNR" id="PIRNR013212"/>
    </source>
</evidence>
<keyword evidence="15" id="KW-0804">Transcription</keyword>
<dbReference type="GO" id="GO:0008270">
    <property type="term" value="F:zinc ion binding"/>
    <property type="evidence" value="ECO:0007669"/>
    <property type="project" value="UniProtKB-KW"/>
</dbReference>
<dbReference type="OrthoDB" id="9345291at2759"/>
<comment type="similarity">
    <text evidence="19">Belongs to the class V-like SAM-binding methyltransferase superfamily.</text>
</comment>
<evidence type="ECO:0000256" key="2">
    <source>
        <dbReference type="ARBA" id="ARBA00022499"/>
    </source>
</evidence>
<dbReference type="PANTHER" id="PTHR16515:SF68">
    <property type="entry name" value="PR DOMAIN ZINC FINGER PROTEIN 1"/>
    <property type="match status" value="1"/>
</dbReference>
<evidence type="ECO:0000256" key="15">
    <source>
        <dbReference type="ARBA" id="ARBA00023163"/>
    </source>
</evidence>
<evidence type="ECO:0000256" key="8">
    <source>
        <dbReference type="ARBA" id="ARBA00022737"/>
    </source>
</evidence>
<comment type="function">
    <text evidence="19">Transcription factor that mediates a transcriptional program in various innate and adaptive immune tissue-resident lymphocyte T cell types such as tissue-resident memory T (Trm), natural killer (trNK) and natural killer T (NKT) cells and negatively regulates gene expression of proteins that promote the egress of tissue-resident T-cell populations from non-lymphoid organs. Plays a role in the development, retention and long-term establishment of adaptive and innate tissue-resident lymphocyte T cell types in non-lymphoid organs, such as the skin and gut, but also in other nonbarrier tissues like liver and kidney, and therefore may provide immediate immunological protection against reactivating infections or viral reinfection. Binds specifically to the PRDI element in the promoter of the beta-interferon gene. Drives the maturation of B-lymphocytes into Ig secreting cells. Associates with the transcriptional repressor ZNF683 to chromatin at gene promoter regions.</text>
</comment>
<evidence type="ECO:0000256" key="16">
    <source>
        <dbReference type="ARBA" id="ARBA00023242"/>
    </source>
</evidence>
<keyword evidence="10" id="KW-0862">Zinc</keyword>
<dbReference type="InterPro" id="IPR050331">
    <property type="entry name" value="Zinc_finger"/>
</dbReference>
<evidence type="ECO:0000259" key="23">
    <source>
        <dbReference type="PROSITE" id="PS50280"/>
    </source>
</evidence>
<evidence type="ECO:0000256" key="14">
    <source>
        <dbReference type="ARBA" id="ARBA00023130"/>
    </source>
</evidence>
<feature type="region of interest" description="Disordered" evidence="21">
    <location>
        <begin position="1"/>
        <end position="37"/>
    </location>
</feature>
<dbReference type="GO" id="GO:0002250">
    <property type="term" value="P:adaptive immune response"/>
    <property type="evidence" value="ECO:0007669"/>
    <property type="project" value="UniProtKB-KW"/>
</dbReference>
<organism evidence="24 25">
    <name type="scientific">Kryptolebias marmoratus</name>
    <name type="common">Mangrove killifish</name>
    <name type="synonym">Rivulus marmoratus</name>
    <dbReference type="NCBI Taxonomy" id="37003"/>
    <lineage>
        <taxon>Eukaryota</taxon>
        <taxon>Metazoa</taxon>
        <taxon>Chordata</taxon>
        <taxon>Craniata</taxon>
        <taxon>Vertebrata</taxon>
        <taxon>Euteleostomi</taxon>
        <taxon>Actinopterygii</taxon>
        <taxon>Neopterygii</taxon>
        <taxon>Teleostei</taxon>
        <taxon>Neoteleostei</taxon>
        <taxon>Acanthomorphata</taxon>
        <taxon>Ovalentaria</taxon>
        <taxon>Atherinomorphae</taxon>
        <taxon>Cyprinodontiformes</taxon>
        <taxon>Rivulidae</taxon>
        <taxon>Kryptolebias</taxon>
    </lineage>
</organism>
<dbReference type="EC" id="2.1.1.-" evidence="19"/>
<feature type="domain" description="C2H2-type" evidence="22">
    <location>
        <begin position="538"/>
        <end position="565"/>
    </location>
</feature>
<dbReference type="Proteomes" id="UP000264800">
    <property type="component" value="Unplaced"/>
</dbReference>
<keyword evidence="12" id="KW-0805">Transcription regulation</keyword>
<evidence type="ECO:0000256" key="3">
    <source>
        <dbReference type="ARBA" id="ARBA00022588"/>
    </source>
</evidence>
<dbReference type="Pfam" id="PF21549">
    <property type="entry name" value="PRDM2_PR"/>
    <property type="match status" value="1"/>
</dbReference>
<keyword evidence="25" id="KW-1185">Reference proteome</keyword>
<evidence type="ECO:0000256" key="1">
    <source>
        <dbReference type="ARBA" id="ARBA00022491"/>
    </source>
</evidence>
<dbReference type="KEGG" id="kmr:108233381"/>
<keyword evidence="3" id="KW-0399">Innate immunity</keyword>
<dbReference type="InterPro" id="IPR016608">
    <property type="entry name" value="PRDM1"/>
</dbReference>
<dbReference type="GO" id="GO:0005634">
    <property type="term" value="C:nucleus"/>
    <property type="evidence" value="ECO:0007669"/>
    <property type="project" value="UniProtKB-SubCell"/>
</dbReference>
<dbReference type="SMART" id="SM00317">
    <property type="entry name" value="SET"/>
    <property type="match status" value="1"/>
</dbReference>
<dbReference type="AlphaFoldDB" id="A0A3Q3AZ39"/>
<keyword evidence="8" id="KW-0677">Repeat</keyword>
<keyword evidence="14" id="KW-1064">Adaptive immunity</keyword>
<evidence type="ECO:0000313" key="25">
    <source>
        <dbReference type="Proteomes" id="UP000264800"/>
    </source>
</evidence>
<feature type="compositionally biased region" description="Polar residues" evidence="21">
    <location>
        <begin position="1"/>
        <end position="20"/>
    </location>
</feature>
<dbReference type="FunFam" id="3.30.160.60:FF:000262">
    <property type="entry name" value="PR domain zinc finger protein 1"/>
    <property type="match status" value="1"/>
</dbReference>
<dbReference type="SMART" id="SM00355">
    <property type="entry name" value="ZnF_C2H2"/>
    <property type="match status" value="4"/>
</dbReference>
<sequence>MCGSSQGFRAPSSECTTAMLTSERPPQSIGVTTAEMSGTQDVDMRSWSEADFEEKCTYIVKDQPLEEEPRSHDKTQAVRSLPRNLTLKRSHNTTEVLGVMSKELIPKGTRFGPFVGESYTNETLPKNADRRYFWRVFSEGQLHHILDGLNEDHSNWMRYVSPARSVEEQNLVACQSGLDIFFYTIKPLQPGQELLVWYCSEFGQRCKYPPLGQLSVEKKEQSQANEKTKEKRGHSVTEILRDVPPKSKCPRLLDNSTNQTISAVFPSCPSVFYPIQPSSDFIHGHRYASLASPQSCSSAAAKSPALNASVPTSLNFTFQHSQDPIKAKPYQETSVPNHVQSALRHPYLLPHYPFGLLPHSHPFYGDQLNPHLSMSSNFLPFDSYAHFLHPLAGGYKDFPLAPSISKQDLILSSINKHKDNSDLVSQKTNYLKNPSSDLRDFKPSSRSNFHTDLTITTKASSPRIDHEVHRAPSSAPGACSPPISMAASSNYLPSISTSATQGNIEDALDLRQTKREGQFIGYKTLSYPLTRQNGKIRYECNICGKVFGQLSNLKVHLRVHSGERPFRCQTCNKNFTQLAHLQKHYLVHTGEKPHECKVCHKRFSSTSNLKTHQRLHSGERPYQCKLCPARFTQFIHLKLHKRLHTGERSHRCPRCSCAYLHYCSLQVHLQSFCPLSPSASRRLSPEELHRINSEIERFDLSEAAEQLEVMAAEVKMDKGKIIDLIEKIETRVSSLQDGARGKTELNIRSAMECADAQLHHGSPVCLRPTSIKLESGCISET</sequence>
<dbReference type="Ensembl" id="ENSKMAT00000022142.1">
    <property type="protein sequence ID" value="ENSKMAP00000021861.1"/>
    <property type="gene ID" value="ENSKMAG00000016247.1"/>
</dbReference>
<keyword evidence="5" id="KW-0808">Transferase</keyword>
<keyword evidence="2" id="KW-1017">Isopeptide bond</keyword>
<dbReference type="GO" id="GO:0008168">
    <property type="term" value="F:methyltransferase activity"/>
    <property type="evidence" value="ECO:0007669"/>
    <property type="project" value="UniProtKB-KW"/>
</dbReference>
<dbReference type="SUPFAM" id="SSF82199">
    <property type="entry name" value="SET domain"/>
    <property type="match status" value="1"/>
</dbReference>
<evidence type="ECO:0000256" key="10">
    <source>
        <dbReference type="ARBA" id="ARBA00022833"/>
    </source>
</evidence>
<feature type="domain" description="SET" evidence="23">
    <location>
        <begin position="83"/>
        <end position="199"/>
    </location>
</feature>